<keyword evidence="3" id="KW-1185">Reference proteome</keyword>
<dbReference type="AlphaFoldDB" id="A0A0C3PJR6"/>
<dbReference type="OrthoDB" id="2803768at2759"/>
<evidence type="ECO:0000313" key="2">
    <source>
        <dbReference type="EMBL" id="KIP06463.1"/>
    </source>
</evidence>
<accession>A0A0C3PJR6</accession>
<sequence length="310" mass="33972">MSNIIFKISNPLDGCTRRLAFTSAPSWAELAGKLENIYSIPKEDVCVSYTNAIGDILVLSTDAELKEYYATFLREQTDDSVRAIRFAVKSLSSIREAGGNMHSVSADHEKTPTSPAADDIGAPVLSVQNSGASSMEVDYASDPSVHSDGEIISRGESPPLPDIEALFALHPMHSRGRGGHFGGGRGRGRFHGHHDPRDGIPLPPFPSFIPSSSLRMPSTNVTAVPPLPPFAMLGLWDRGGRHAHVYGRGGMRGHPYHLHGHLGHDHGHPFHYLHHYYRPHRPAVHMSVPQFAPSFPPMRDGFMMSQRDQS</sequence>
<dbReference type="SUPFAM" id="SSF54277">
    <property type="entry name" value="CAD &amp; PB1 domains"/>
    <property type="match status" value="1"/>
</dbReference>
<proteinExistence type="predicted"/>
<dbReference type="STRING" id="745531.A0A0C3PJR6"/>
<evidence type="ECO:0008006" key="4">
    <source>
        <dbReference type="Google" id="ProtNLM"/>
    </source>
</evidence>
<dbReference type="EMBL" id="KN840517">
    <property type="protein sequence ID" value="KIP06463.1"/>
    <property type="molecule type" value="Genomic_DNA"/>
</dbReference>
<reference evidence="2 3" key="1">
    <citation type="journal article" date="2014" name="PLoS Genet.">
        <title>Analysis of the Phlebiopsis gigantea genome, transcriptome and secretome provides insight into its pioneer colonization strategies of wood.</title>
        <authorList>
            <person name="Hori C."/>
            <person name="Ishida T."/>
            <person name="Igarashi K."/>
            <person name="Samejima M."/>
            <person name="Suzuki H."/>
            <person name="Master E."/>
            <person name="Ferreira P."/>
            <person name="Ruiz-Duenas F.J."/>
            <person name="Held B."/>
            <person name="Canessa P."/>
            <person name="Larrondo L.F."/>
            <person name="Schmoll M."/>
            <person name="Druzhinina I.S."/>
            <person name="Kubicek C.P."/>
            <person name="Gaskell J.A."/>
            <person name="Kersten P."/>
            <person name="St John F."/>
            <person name="Glasner J."/>
            <person name="Sabat G."/>
            <person name="Splinter BonDurant S."/>
            <person name="Syed K."/>
            <person name="Yadav J."/>
            <person name="Mgbeahuruike A.C."/>
            <person name="Kovalchuk A."/>
            <person name="Asiegbu F.O."/>
            <person name="Lackner G."/>
            <person name="Hoffmeister D."/>
            <person name="Rencoret J."/>
            <person name="Gutierrez A."/>
            <person name="Sun H."/>
            <person name="Lindquist E."/>
            <person name="Barry K."/>
            <person name="Riley R."/>
            <person name="Grigoriev I.V."/>
            <person name="Henrissat B."/>
            <person name="Kues U."/>
            <person name="Berka R.M."/>
            <person name="Martinez A.T."/>
            <person name="Covert S.F."/>
            <person name="Blanchette R.A."/>
            <person name="Cullen D."/>
        </authorList>
    </citation>
    <scope>NUCLEOTIDE SEQUENCE [LARGE SCALE GENOMIC DNA]</scope>
    <source>
        <strain evidence="2 3">11061_1 CR5-6</strain>
    </source>
</reference>
<evidence type="ECO:0000313" key="3">
    <source>
        <dbReference type="Proteomes" id="UP000053257"/>
    </source>
</evidence>
<name>A0A0C3PJR6_PHLG1</name>
<evidence type="ECO:0000256" key="1">
    <source>
        <dbReference type="SAM" id="MobiDB-lite"/>
    </source>
</evidence>
<dbReference type="Proteomes" id="UP000053257">
    <property type="component" value="Unassembled WGS sequence"/>
</dbReference>
<gene>
    <name evidence="2" type="ORF">PHLGIDRAFT_459391</name>
</gene>
<dbReference type="HOGENOM" id="CLU_897443_0_0_1"/>
<organism evidence="2 3">
    <name type="scientific">Phlebiopsis gigantea (strain 11061_1 CR5-6)</name>
    <name type="common">White-rot fungus</name>
    <name type="synonym">Peniophora gigantea</name>
    <dbReference type="NCBI Taxonomy" id="745531"/>
    <lineage>
        <taxon>Eukaryota</taxon>
        <taxon>Fungi</taxon>
        <taxon>Dikarya</taxon>
        <taxon>Basidiomycota</taxon>
        <taxon>Agaricomycotina</taxon>
        <taxon>Agaricomycetes</taxon>
        <taxon>Polyporales</taxon>
        <taxon>Phanerochaetaceae</taxon>
        <taxon>Phlebiopsis</taxon>
    </lineage>
</organism>
<protein>
    <recommendedName>
        <fullName evidence="4">PB1 domain-containing protein</fullName>
    </recommendedName>
</protein>
<feature type="region of interest" description="Disordered" evidence="1">
    <location>
        <begin position="101"/>
        <end position="120"/>
    </location>
</feature>